<evidence type="ECO:0000313" key="1">
    <source>
        <dbReference type="EnsemblPlants" id="OPUNC07G10330.1"/>
    </source>
</evidence>
<dbReference type="Gramene" id="OPUNC07G10330.1">
    <property type="protein sequence ID" value="OPUNC07G10330.1"/>
    <property type="gene ID" value="OPUNC07G10330"/>
</dbReference>
<proteinExistence type="predicted"/>
<dbReference type="Proteomes" id="UP000026962">
    <property type="component" value="Chromosome 7"/>
</dbReference>
<reference evidence="1" key="2">
    <citation type="submission" date="2018-05" db="EMBL/GenBank/DDBJ databases">
        <title>OpunRS2 (Oryza punctata Reference Sequence Version 2).</title>
        <authorList>
            <person name="Zhang J."/>
            <person name="Kudrna D."/>
            <person name="Lee S."/>
            <person name="Talag J."/>
            <person name="Welchert J."/>
            <person name="Wing R.A."/>
        </authorList>
    </citation>
    <scope>NUCLEOTIDE SEQUENCE [LARGE SCALE GENOMIC DNA]</scope>
</reference>
<organism evidence="1">
    <name type="scientific">Oryza punctata</name>
    <name type="common">Red rice</name>
    <dbReference type="NCBI Taxonomy" id="4537"/>
    <lineage>
        <taxon>Eukaryota</taxon>
        <taxon>Viridiplantae</taxon>
        <taxon>Streptophyta</taxon>
        <taxon>Embryophyta</taxon>
        <taxon>Tracheophyta</taxon>
        <taxon>Spermatophyta</taxon>
        <taxon>Magnoliopsida</taxon>
        <taxon>Liliopsida</taxon>
        <taxon>Poales</taxon>
        <taxon>Poaceae</taxon>
        <taxon>BOP clade</taxon>
        <taxon>Oryzoideae</taxon>
        <taxon>Oryzeae</taxon>
        <taxon>Oryzinae</taxon>
        <taxon>Oryza</taxon>
    </lineage>
</organism>
<dbReference type="EnsemblPlants" id="OPUNC07G10330.1">
    <property type="protein sequence ID" value="OPUNC07G10330.1"/>
    <property type="gene ID" value="OPUNC07G10330"/>
</dbReference>
<name>A0A0E0LJN1_ORYPU</name>
<protein>
    <submittedName>
        <fullName evidence="1">Uncharacterized protein</fullName>
    </submittedName>
</protein>
<sequence>MRSPQPTSSSLRRIFRYVETPVGTCMRNGRLVHPPASFYARIRRMRCPPPPPPPPPPAIPDWGLGEAASSWCRVPVPRRYLRLRHHEQPPPKKLGNKAHRKVPQVTTIIMWNFGSSISQQLRCLLIVDFMSDTAAAEALYKLANRNLSCGQHKVSFFDNDTYVLKRDTSYILEIPGDLNCTLLVEGFDSSLLVEEIRTMLAQHFTSDDKRVIILTSSMGSSIGKAYLKCESWYHYSEALRMDLNLEAASCEYLNVVGAGNSGQAISLLMDLLQIVFDNCTGEEHEEELNGSELGGCKLRVSECCGGRKFWSGHITPDGPFTGKKIVFDNCSGEEHEEELQAK</sequence>
<accession>A0A0E0LJN1</accession>
<evidence type="ECO:0000313" key="2">
    <source>
        <dbReference type="Proteomes" id="UP000026962"/>
    </source>
</evidence>
<keyword evidence="2" id="KW-1185">Reference proteome</keyword>
<dbReference type="HOGENOM" id="CLU_812305_0_0_1"/>
<reference evidence="1" key="1">
    <citation type="submission" date="2015-04" db="UniProtKB">
        <authorList>
            <consortium name="EnsemblPlants"/>
        </authorList>
    </citation>
    <scope>IDENTIFICATION</scope>
</reference>
<dbReference type="AlphaFoldDB" id="A0A0E0LJN1"/>